<evidence type="ECO:0000259" key="1">
    <source>
        <dbReference type="Pfam" id="PF18765"/>
    </source>
</evidence>
<evidence type="ECO:0000313" key="2">
    <source>
        <dbReference type="EMBL" id="SFQ29301.1"/>
    </source>
</evidence>
<dbReference type="Gene3D" id="3.30.460.10">
    <property type="entry name" value="Beta Polymerase, domain 2"/>
    <property type="match status" value="1"/>
</dbReference>
<name>A0A1I5XBJ2_9BACI</name>
<keyword evidence="3" id="KW-1185">Reference proteome</keyword>
<dbReference type="Pfam" id="PF18765">
    <property type="entry name" value="Polbeta"/>
    <property type="match status" value="1"/>
</dbReference>
<dbReference type="InterPro" id="IPR052930">
    <property type="entry name" value="TA_antitoxin_MntA"/>
</dbReference>
<reference evidence="3" key="1">
    <citation type="submission" date="2016-10" db="EMBL/GenBank/DDBJ databases">
        <authorList>
            <person name="Varghese N."/>
            <person name="Submissions S."/>
        </authorList>
    </citation>
    <scope>NUCLEOTIDE SEQUENCE [LARGE SCALE GENOMIC DNA]</scope>
    <source>
        <strain evidence="3">S7</strain>
    </source>
</reference>
<proteinExistence type="predicted"/>
<protein>
    <recommendedName>
        <fullName evidence="1">Polymerase beta nucleotidyltransferase domain-containing protein</fullName>
    </recommendedName>
</protein>
<feature type="domain" description="Polymerase beta nucleotidyltransferase" evidence="1">
    <location>
        <begin position="29"/>
        <end position="99"/>
    </location>
</feature>
<gene>
    <name evidence="2" type="ORF">SAMN05518683_12639</name>
</gene>
<dbReference type="PANTHER" id="PTHR43852">
    <property type="entry name" value="NUCLEOTIDYLTRANSFERASE"/>
    <property type="match status" value="1"/>
</dbReference>
<accession>A0A1I5XBJ2</accession>
<dbReference type="EMBL" id="FOXD01000026">
    <property type="protein sequence ID" value="SFQ29301.1"/>
    <property type="molecule type" value="Genomic_DNA"/>
</dbReference>
<dbReference type="InterPro" id="IPR043519">
    <property type="entry name" value="NT_sf"/>
</dbReference>
<evidence type="ECO:0000313" key="3">
    <source>
        <dbReference type="Proteomes" id="UP000198892"/>
    </source>
</evidence>
<dbReference type="AlphaFoldDB" id="A0A1I5XBJ2"/>
<dbReference type="NCBIfam" id="NF047752">
    <property type="entry name" value="MntA_antitoxin"/>
    <property type="match status" value="1"/>
</dbReference>
<dbReference type="CDD" id="cd05403">
    <property type="entry name" value="NT_KNTase_like"/>
    <property type="match status" value="1"/>
</dbReference>
<dbReference type="Proteomes" id="UP000198892">
    <property type="component" value="Unassembled WGS sequence"/>
</dbReference>
<dbReference type="STRING" id="1884432.SAMN05518683_12639"/>
<dbReference type="OrthoDB" id="9809668at2"/>
<dbReference type="InterPro" id="IPR041633">
    <property type="entry name" value="Polbeta"/>
</dbReference>
<sequence length="107" mass="12139">MEHYSAGRDAILSSLKKVVTQELDSRHVRVYLFGSWAKGTEKQSSDIDLAVETEKDLDASAWNRLLEAIEESTVPYHVDVVDLQSADPAFTRQVKREGLVWKDFTNV</sequence>
<dbReference type="RefSeq" id="WP_093339074.1">
    <property type="nucleotide sequence ID" value="NZ_FOXD01000026.1"/>
</dbReference>
<dbReference type="PANTHER" id="PTHR43852:SF2">
    <property type="entry name" value="PROTEIN ADENYLYLTRANSFERASE MNTA"/>
    <property type="match status" value="1"/>
</dbReference>
<dbReference type="SUPFAM" id="SSF81301">
    <property type="entry name" value="Nucleotidyltransferase"/>
    <property type="match status" value="1"/>
</dbReference>
<organism evidence="2 3">
    <name type="scientific">Salibacterium halotolerans</name>
    <dbReference type="NCBI Taxonomy" id="1884432"/>
    <lineage>
        <taxon>Bacteria</taxon>
        <taxon>Bacillati</taxon>
        <taxon>Bacillota</taxon>
        <taxon>Bacilli</taxon>
        <taxon>Bacillales</taxon>
        <taxon>Bacillaceae</taxon>
    </lineage>
</organism>